<name>A0ABS3H4U2_9ENTE</name>
<feature type="transmembrane region" description="Helical" evidence="1">
    <location>
        <begin position="27"/>
        <end position="49"/>
    </location>
</feature>
<protein>
    <submittedName>
        <fullName evidence="2">Uncharacterized protein</fullName>
    </submittedName>
</protein>
<dbReference type="RefSeq" id="WP_206902684.1">
    <property type="nucleotide sequence ID" value="NZ_JAFLVT010000005.1"/>
</dbReference>
<accession>A0ABS3H4U2</accession>
<keyword evidence="1" id="KW-1133">Transmembrane helix</keyword>
<sequence>MPFIAILIDVLTLGAYFLQLNNDSRTLRFLGLIFQVIMTILLLILMIAYHGKRYSNYRPAGYSYLTIRYALIIFSFLINAIVLFLYILNFTGANDLIFSSF</sequence>
<keyword evidence="1" id="KW-0812">Transmembrane</keyword>
<comment type="caution">
    <text evidence="2">The sequence shown here is derived from an EMBL/GenBank/DDBJ whole genome shotgun (WGS) entry which is preliminary data.</text>
</comment>
<evidence type="ECO:0000256" key="1">
    <source>
        <dbReference type="SAM" id="Phobius"/>
    </source>
</evidence>
<evidence type="ECO:0000313" key="2">
    <source>
        <dbReference type="EMBL" id="MBO0448475.1"/>
    </source>
</evidence>
<organism evidence="2 3">
    <name type="scientific">Candidatus Enterococcus myersii</name>
    <dbReference type="NCBI Taxonomy" id="2815322"/>
    <lineage>
        <taxon>Bacteria</taxon>
        <taxon>Bacillati</taxon>
        <taxon>Bacillota</taxon>
        <taxon>Bacilli</taxon>
        <taxon>Lactobacillales</taxon>
        <taxon>Enterococcaceae</taxon>
        <taxon>Enterococcus</taxon>
    </lineage>
</organism>
<proteinExistence type="predicted"/>
<keyword evidence="3" id="KW-1185">Reference proteome</keyword>
<keyword evidence="1" id="KW-0472">Membrane</keyword>
<dbReference type="EMBL" id="JAFLVT010000005">
    <property type="protein sequence ID" value="MBO0448475.1"/>
    <property type="molecule type" value="Genomic_DNA"/>
</dbReference>
<evidence type="ECO:0000313" key="3">
    <source>
        <dbReference type="Proteomes" id="UP000664256"/>
    </source>
</evidence>
<reference evidence="2 3" key="1">
    <citation type="submission" date="2021-03" db="EMBL/GenBank/DDBJ databases">
        <title>Enterococcal diversity collection.</title>
        <authorList>
            <person name="Gilmore M.S."/>
            <person name="Schwartzman J."/>
            <person name="Van Tyne D."/>
            <person name="Martin M."/>
            <person name="Earl A.M."/>
            <person name="Manson A.L."/>
            <person name="Straub T."/>
            <person name="Salamzade R."/>
            <person name="Saavedra J."/>
            <person name="Lebreton F."/>
            <person name="Prichula J."/>
            <person name="Schaufler K."/>
            <person name="Gaca A."/>
            <person name="Sgardioli B."/>
            <person name="Wagenaar J."/>
            <person name="Strong T."/>
        </authorList>
    </citation>
    <scope>NUCLEOTIDE SEQUENCE [LARGE SCALE GENOMIC DNA]</scope>
    <source>
        <strain evidence="2 3">MJM12</strain>
    </source>
</reference>
<feature type="transmembrane region" description="Helical" evidence="1">
    <location>
        <begin position="69"/>
        <end position="88"/>
    </location>
</feature>
<gene>
    <name evidence="2" type="ORF">JZO76_02900</name>
</gene>
<dbReference type="Proteomes" id="UP000664256">
    <property type="component" value="Unassembled WGS sequence"/>
</dbReference>